<keyword evidence="2 5" id="KW-0479">Metal-binding</keyword>
<dbReference type="AlphaFoldDB" id="A0A1W0WL06"/>
<dbReference type="SUPFAM" id="SSF48264">
    <property type="entry name" value="Cytochrome P450"/>
    <property type="match status" value="1"/>
</dbReference>
<feature type="binding site" description="axial binding residue" evidence="5">
    <location>
        <position position="135"/>
    </location>
    <ligand>
        <name>heme</name>
        <dbReference type="ChEBI" id="CHEBI:30413"/>
    </ligand>
    <ligandPart>
        <name>Fe</name>
        <dbReference type="ChEBI" id="CHEBI:18248"/>
    </ligandPart>
</feature>
<dbReference type="PROSITE" id="PS00086">
    <property type="entry name" value="CYTOCHROME_P450"/>
    <property type="match status" value="1"/>
</dbReference>
<keyword evidence="7" id="KW-0732">Signal</keyword>
<evidence type="ECO:0000256" key="3">
    <source>
        <dbReference type="ARBA" id="ARBA00023004"/>
    </source>
</evidence>
<organism evidence="8 9">
    <name type="scientific">Hypsibius exemplaris</name>
    <name type="common">Freshwater tardigrade</name>
    <dbReference type="NCBI Taxonomy" id="2072580"/>
    <lineage>
        <taxon>Eukaryota</taxon>
        <taxon>Metazoa</taxon>
        <taxon>Ecdysozoa</taxon>
        <taxon>Tardigrada</taxon>
        <taxon>Eutardigrada</taxon>
        <taxon>Parachela</taxon>
        <taxon>Hypsibioidea</taxon>
        <taxon>Hypsibiidae</taxon>
        <taxon>Hypsibius</taxon>
    </lineage>
</organism>
<keyword evidence="3 5" id="KW-0408">Iron</keyword>
<dbReference type="OrthoDB" id="1055148at2759"/>
<accession>A0A1W0WL06</accession>
<dbReference type="PANTHER" id="PTHR24300">
    <property type="entry name" value="CYTOCHROME P450 508A4-RELATED"/>
    <property type="match status" value="1"/>
</dbReference>
<dbReference type="InterPro" id="IPR001128">
    <property type="entry name" value="Cyt_P450"/>
</dbReference>
<keyword evidence="6" id="KW-0560">Oxidoreductase</keyword>
<dbReference type="PANTHER" id="PTHR24300:SF375">
    <property type="entry name" value="CYTOCHROME P450 FAMILY"/>
    <property type="match status" value="1"/>
</dbReference>
<evidence type="ECO:0000256" key="6">
    <source>
        <dbReference type="RuleBase" id="RU000461"/>
    </source>
</evidence>
<evidence type="ECO:0000256" key="1">
    <source>
        <dbReference type="ARBA" id="ARBA00010617"/>
    </source>
</evidence>
<dbReference type="InterPro" id="IPR017972">
    <property type="entry name" value="Cyt_P450_CS"/>
</dbReference>
<dbReference type="InterPro" id="IPR002401">
    <property type="entry name" value="Cyt_P450_E_grp-I"/>
</dbReference>
<comment type="cofactor">
    <cofactor evidence="5">
        <name>heme</name>
        <dbReference type="ChEBI" id="CHEBI:30413"/>
    </cofactor>
</comment>
<keyword evidence="4 6" id="KW-0503">Monooxygenase</keyword>
<dbReference type="EMBL" id="MTYJ01000081">
    <property type="protein sequence ID" value="OQV15859.1"/>
    <property type="molecule type" value="Genomic_DNA"/>
</dbReference>
<feature type="chain" id="PRO_5012664228" evidence="7">
    <location>
        <begin position="19"/>
        <end position="190"/>
    </location>
</feature>
<keyword evidence="9" id="KW-1185">Reference proteome</keyword>
<reference evidence="9" key="1">
    <citation type="submission" date="2017-01" db="EMBL/GenBank/DDBJ databases">
        <title>Comparative genomics of anhydrobiosis in the tardigrade Hypsibius dujardini.</title>
        <authorList>
            <person name="Yoshida Y."/>
            <person name="Koutsovoulos G."/>
            <person name="Laetsch D."/>
            <person name="Stevens L."/>
            <person name="Kumar S."/>
            <person name="Horikawa D."/>
            <person name="Ishino K."/>
            <person name="Komine S."/>
            <person name="Tomita M."/>
            <person name="Blaxter M."/>
            <person name="Arakawa K."/>
        </authorList>
    </citation>
    <scope>NUCLEOTIDE SEQUENCE [LARGE SCALE GENOMIC DNA]</scope>
    <source>
        <strain evidence="9">Z151</strain>
    </source>
</reference>
<comment type="caution">
    <text evidence="8">The sequence shown here is derived from an EMBL/GenBank/DDBJ whole genome shotgun (WGS) entry which is preliminary data.</text>
</comment>
<dbReference type="GO" id="GO:0016712">
    <property type="term" value="F:oxidoreductase activity, acting on paired donors, with incorporation or reduction of molecular oxygen, reduced flavin or flavoprotein as one donor, and incorporation of one atom of oxygen"/>
    <property type="evidence" value="ECO:0007669"/>
    <property type="project" value="TreeGrafter"/>
</dbReference>
<dbReference type="GO" id="GO:0005506">
    <property type="term" value="F:iron ion binding"/>
    <property type="evidence" value="ECO:0007669"/>
    <property type="project" value="InterPro"/>
</dbReference>
<dbReference type="GO" id="GO:0020037">
    <property type="term" value="F:heme binding"/>
    <property type="evidence" value="ECO:0007669"/>
    <property type="project" value="InterPro"/>
</dbReference>
<evidence type="ECO:0000256" key="2">
    <source>
        <dbReference type="ARBA" id="ARBA00022723"/>
    </source>
</evidence>
<dbReference type="InterPro" id="IPR050182">
    <property type="entry name" value="Cytochrome_P450_fam2"/>
</dbReference>
<dbReference type="GO" id="GO:0006805">
    <property type="term" value="P:xenobiotic metabolic process"/>
    <property type="evidence" value="ECO:0007669"/>
    <property type="project" value="TreeGrafter"/>
</dbReference>
<evidence type="ECO:0000256" key="5">
    <source>
        <dbReference type="PIRSR" id="PIRSR602401-1"/>
    </source>
</evidence>
<dbReference type="Proteomes" id="UP000192578">
    <property type="component" value="Unassembled WGS sequence"/>
</dbReference>
<dbReference type="Gene3D" id="1.10.630.10">
    <property type="entry name" value="Cytochrome P450"/>
    <property type="match status" value="2"/>
</dbReference>
<gene>
    <name evidence="8" type="ORF">BV898_09956</name>
</gene>
<evidence type="ECO:0000313" key="8">
    <source>
        <dbReference type="EMBL" id="OQV15859.1"/>
    </source>
</evidence>
<evidence type="ECO:0000256" key="4">
    <source>
        <dbReference type="ARBA" id="ARBA00023033"/>
    </source>
</evidence>
<proteinExistence type="inferred from homology"/>
<comment type="similarity">
    <text evidence="1 6">Belongs to the cytochrome P450 family.</text>
</comment>
<evidence type="ECO:0000313" key="9">
    <source>
        <dbReference type="Proteomes" id="UP000192578"/>
    </source>
</evidence>
<dbReference type="PRINTS" id="PR00463">
    <property type="entry name" value="EP450I"/>
</dbReference>
<dbReference type="Pfam" id="PF00067">
    <property type="entry name" value="p450"/>
    <property type="match status" value="2"/>
</dbReference>
<dbReference type="GO" id="GO:0006082">
    <property type="term" value="P:organic acid metabolic process"/>
    <property type="evidence" value="ECO:0007669"/>
    <property type="project" value="TreeGrafter"/>
</dbReference>
<dbReference type="GO" id="GO:0005737">
    <property type="term" value="C:cytoplasm"/>
    <property type="evidence" value="ECO:0007669"/>
    <property type="project" value="TreeGrafter"/>
</dbReference>
<keyword evidence="5 6" id="KW-0349">Heme</keyword>
<evidence type="ECO:0000256" key="7">
    <source>
        <dbReference type="SAM" id="SignalP"/>
    </source>
</evidence>
<dbReference type="PRINTS" id="PR00385">
    <property type="entry name" value="P450"/>
</dbReference>
<sequence length="190" mass="21817">MTMYWSLLFMLHHPEVQAKIHAELDDKIGAGKLVRLEDRVLFQQNCLIWKLFVGKLNASQTSLRSESCEPTRRKRPNGLSHSKTMFHHAEFQVCQCRSKTLDSPVDLQSESLLDGQGKVFEPAHFMPFSIGKRACVGEALARMEIFLFFANIMQRFLIRAPRDSDIPSTDEYTTGISCRPTEFKIEIVPR</sequence>
<name>A0A1W0WL06_HYPEX</name>
<feature type="signal peptide" evidence="7">
    <location>
        <begin position="1"/>
        <end position="18"/>
    </location>
</feature>
<dbReference type="InterPro" id="IPR036396">
    <property type="entry name" value="Cyt_P450_sf"/>
</dbReference>
<protein>
    <submittedName>
        <fullName evidence="8">Cytochrome P450 2C23</fullName>
    </submittedName>
</protein>